<dbReference type="Gene3D" id="2.30.40.10">
    <property type="entry name" value="Urease, subunit C, domain 1"/>
    <property type="match status" value="1"/>
</dbReference>
<dbReference type="InterPro" id="IPR006680">
    <property type="entry name" value="Amidohydro-rel"/>
</dbReference>
<dbReference type="Gene3D" id="3.20.20.140">
    <property type="entry name" value="Metal-dependent hydrolases"/>
    <property type="match status" value="1"/>
</dbReference>
<dbReference type="PANTHER" id="PTHR43794:SF11">
    <property type="entry name" value="AMIDOHYDROLASE-RELATED DOMAIN-CONTAINING PROTEIN"/>
    <property type="match status" value="1"/>
</dbReference>
<organism evidence="3 4">
    <name type="scientific">Paenarthrobacter histidinolovorans</name>
    <dbReference type="NCBI Taxonomy" id="43664"/>
    <lineage>
        <taxon>Bacteria</taxon>
        <taxon>Bacillati</taxon>
        <taxon>Actinomycetota</taxon>
        <taxon>Actinomycetes</taxon>
        <taxon>Micrococcales</taxon>
        <taxon>Micrococcaceae</taxon>
        <taxon>Paenarthrobacter</taxon>
    </lineage>
</organism>
<dbReference type="GO" id="GO:0090614">
    <property type="term" value="F:5'-methylthioadenosine deaminase activity"/>
    <property type="evidence" value="ECO:0007669"/>
    <property type="project" value="UniProtKB-EC"/>
</dbReference>
<keyword evidence="4" id="KW-1185">Reference proteome</keyword>
<dbReference type="SUPFAM" id="SSF51556">
    <property type="entry name" value="Metallo-dependent hydrolases"/>
    <property type="match status" value="1"/>
</dbReference>
<dbReference type="Pfam" id="PF01979">
    <property type="entry name" value="Amidohydro_1"/>
    <property type="match status" value="1"/>
</dbReference>
<protein>
    <submittedName>
        <fullName evidence="3">5-methylthioadenosine/S-adenosylhomocysteine deaminase</fullName>
        <ecNumber evidence="3">3.5.4.28</ecNumber>
        <ecNumber evidence="3">3.5.4.31</ecNumber>
    </submittedName>
</protein>
<evidence type="ECO:0000313" key="4">
    <source>
        <dbReference type="Proteomes" id="UP001620520"/>
    </source>
</evidence>
<reference evidence="3 4" key="1">
    <citation type="submission" date="2024-10" db="EMBL/GenBank/DDBJ databases">
        <title>Novel secondary metabolite-producing bacteria for plant disease control.</title>
        <authorList>
            <person name="Chevrette M."/>
        </authorList>
    </citation>
    <scope>NUCLEOTIDE SEQUENCE [LARGE SCALE GENOMIC DNA]</scope>
    <source>
        <strain evidence="3 4">J30 TE3557</strain>
    </source>
</reference>
<gene>
    <name evidence="3" type="ORF">ABIA52_000998</name>
</gene>
<accession>A0ABW8N261</accession>
<dbReference type="SUPFAM" id="SSF51338">
    <property type="entry name" value="Composite domain of metallo-dependent hydrolases"/>
    <property type="match status" value="1"/>
</dbReference>
<dbReference type="RefSeq" id="WP_404593764.1">
    <property type="nucleotide sequence ID" value="NZ_JBIYEW010000003.1"/>
</dbReference>
<comment type="caution">
    <text evidence="3">The sequence shown here is derived from an EMBL/GenBank/DDBJ whole genome shotgun (WGS) entry which is preliminary data.</text>
</comment>
<dbReference type="InterPro" id="IPR050287">
    <property type="entry name" value="MTA/SAH_deaminase"/>
</dbReference>
<feature type="domain" description="Amidohydrolase-related" evidence="2">
    <location>
        <begin position="120"/>
        <end position="510"/>
    </location>
</feature>
<evidence type="ECO:0000256" key="1">
    <source>
        <dbReference type="ARBA" id="ARBA00022801"/>
    </source>
</evidence>
<dbReference type="Proteomes" id="UP001620520">
    <property type="component" value="Unassembled WGS sequence"/>
</dbReference>
<dbReference type="EC" id="3.5.4.31" evidence="3"/>
<name>A0ABW8N261_9MICC</name>
<dbReference type="EC" id="3.5.4.28" evidence="3"/>
<dbReference type="GO" id="GO:0050270">
    <property type="term" value="F:S-adenosylhomocysteine deaminase activity"/>
    <property type="evidence" value="ECO:0007669"/>
    <property type="project" value="UniProtKB-EC"/>
</dbReference>
<evidence type="ECO:0000259" key="2">
    <source>
        <dbReference type="Pfam" id="PF01979"/>
    </source>
</evidence>
<dbReference type="InterPro" id="IPR011059">
    <property type="entry name" value="Metal-dep_hydrolase_composite"/>
</dbReference>
<keyword evidence="1 3" id="KW-0378">Hydrolase</keyword>
<evidence type="ECO:0000313" key="3">
    <source>
        <dbReference type="EMBL" id="MFK4638109.1"/>
    </source>
</evidence>
<dbReference type="EMBL" id="JBIYEW010000003">
    <property type="protein sequence ID" value="MFK4638109.1"/>
    <property type="molecule type" value="Genomic_DNA"/>
</dbReference>
<dbReference type="InterPro" id="IPR032466">
    <property type="entry name" value="Metal_Hydrolase"/>
</dbReference>
<proteinExistence type="predicted"/>
<dbReference type="PANTHER" id="PTHR43794">
    <property type="entry name" value="AMINOHYDROLASE SSNA-RELATED"/>
    <property type="match status" value="1"/>
</dbReference>
<sequence>MAEIEAVPEGTATGCATCGNDGEADNGVETLREQSSRSAVLAGQVLRDANRAKVRGFGVDGLRDHSKPLVLAPSWVLAHINDEMVLLADHDVVVKNGVIESVRPRSGTTDERVDMTGQLLLPGLISMHSHVAGGAATRGYVEGNLTPMSKGAPLRQGRQFLNAMVLLEDLPDEDLDTMTALNLAEILRGGCTTQVEMSKGLRSMQSYVRVARQFGIRGYPSGAVPGMKRILPIWKRGTDDRVLFDSVPETLAEIQENLAYARTINGADDGRILPMMAPATNAVHTPETFAAMKSAAQELHGLHIHLQAGYGRSPQPDKVAMNRLWGQDEIPWLHSMGVFDGSVRVFGAHLLGIDYERDLPLLANSSFTFANCPSGTGAGVTPAQWPWPEVLGAGVNSGIGLDTHSNDYIENLKMAVIYGRIRADFLGATTPVPMVRPSIWTAVEAATLGGARGLGREDLGRIEAGAKADLTSIDVSGLFVGVGTIPREPLNHLMYANGLSVRNVMTDGQWQVHDGALTIVDEARLVRDAGKVVQRIWDQMASDGVFVDEPRSDLIPAAAR</sequence>